<accession>A0ABW2U445</accession>
<sequence>MNQSAAPVITVVGGGFAGTALVLQLRRQPALAQAEIHLIEPRAVPGPGLAYTARRPEYLLNVRPGALSLYPEQPQHFAAWLQQQPESAAGVPEFASRSAYGRYLHEELAQVLQPSASQLGVVWHATRAVAAPS</sequence>
<dbReference type="InterPro" id="IPR036188">
    <property type="entry name" value="FAD/NAD-bd_sf"/>
</dbReference>
<keyword evidence="1" id="KW-0812">Transmembrane</keyword>
<dbReference type="InterPro" id="IPR038732">
    <property type="entry name" value="HpyO/CreE_NAD-binding"/>
</dbReference>
<dbReference type="Proteomes" id="UP001596513">
    <property type="component" value="Unassembled WGS sequence"/>
</dbReference>
<keyword evidence="4" id="KW-1185">Reference proteome</keyword>
<feature type="transmembrane region" description="Helical" evidence="1">
    <location>
        <begin position="6"/>
        <end position="23"/>
    </location>
</feature>
<dbReference type="SUPFAM" id="SSF51905">
    <property type="entry name" value="FAD/NAD(P)-binding domain"/>
    <property type="match status" value="1"/>
</dbReference>
<dbReference type="PANTHER" id="PTHR40254">
    <property type="entry name" value="BLR0577 PROTEIN"/>
    <property type="match status" value="1"/>
</dbReference>
<evidence type="ECO:0000256" key="1">
    <source>
        <dbReference type="SAM" id="Phobius"/>
    </source>
</evidence>
<keyword evidence="1" id="KW-1133">Transmembrane helix</keyword>
<evidence type="ECO:0000313" key="4">
    <source>
        <dbReference type="Proteomes" id="UP001596513"/>
    </source>
</evidence>
<protein>
    <submittedName>
        <fullName evidence="3">FAD/NAD(P)-binding protein</fullName>
    </submittedName>
</protein>
<dbReference type="RefSeq" id="WP_380203256.1">
    <property type="nucleotide sequence ID" value="NZ_JBHTEK010000001.1"/>
</dbReference>
<feature type="domain" description="FAD-dependent urate hydroxylase HpyO/Asp monooxygenase CreE-like FAD/NAD(P)-binding" evidence="2">
    <location>
        <begin position="11"/>
        <end position="130"/>
    </location>
</feature>
<organism evidence="3 4">
    <name type="scientific">Hymenobacter humi</name>
    <dbReference type="NCBI Taxonomy" id="1411620"/>
    <lineage>
        <taxon>Bacteria</taxon>
        <taxon>Pseudomonadati</taxon>
        <taxon>Bacteroidota</taxon>
        <taxon>Cytophagia</taxon>
        <taxon>Cytophagales</taxon>
        <taxon>Hymenobacteraceae</taxon>
        <taxon>Hymenobacter</taxon>
    </lineage>
</organism>
<gene>
    <name evidence="3" type="ORF">ACFQT0_12780</name>
</gene>
<dbReference type="PANTHER" id="PTHR40254:SF1">
    <property type="entry name" value="BLR0577 PROTEIN"/>
    <property type="match status" value="1"/>
</dbReference>
<dbReference type="InterPro" id="IPR052189">
    <property type="entry name" value="L-asp_N-monooxygenase_NS-form"/>
</dbReference>
<dbReference type="Pfam" id="PF13454">
    <property type="entry name" value="NAD_binding_9"/>
    <property type="match status" value="1"/>
</dbReference>
<reference evidence="4" key="1">
    <citation type="journal article" date="2019" name="Int. J. Syst. Evol. Microbiol.">
        <title>The Global Catalogue of Microorganisms (GCM) 10K type strain sequencing project: providing services to taxonomists for standard genome sequencing and annotation.</title>
        <authorList>
            <consortium name="The Broad Institute Genomics Platform"/>
            <consortium name="The Broad Institute Genome Sequencing Center for Infectious Disease"/>
            <person name="Wu L."/>
            <person name="Ma J."/>
        </authorList>
    </citation>
    <scope>NUCLEOTIDE SEQUENCE [LARGE SCALE GENOMIC DNA]</scope>
    <source>
        <strain evidence="4">JCM 19635</strain>
    </source>
</reference>
<comment type="caution">
    <text evidence="3">The sequence shown here is derived from an EMBL/GenBank/DDBJ whole genome shotgun (WGS) entry which is preliminary data.</text>
</comment>
<proteinExistence type="predicted"/>
<dbReference type="EMBL" id="JBHTEK010000001">
    <property type="protein sequence ID" value="MFC7668162.1"/>
    <property type="molecule type" value="Genomic_DNA"/>
</dbReference>
<keyword evidence="1" id="KW-0472">Membrane</keyword>
<name>A0ABW2U445_9BACT</name>
<evidence type="ECO:0000259" key="2">
    <source>
        <dbReference type="Pfam" id="PF13454"/>
    </source>
</evidence>
<evidence type="ECO:0000313" key="3">
    <source>
        <dbReference type="EMBL" id="MFC7668162.1"/>
    </source>
</evidence>